<gene>
    <name evidence="1" type="ORF">COX21_03195</name>
</gene>
<evidence type="ECO:0000313" key="2">
    <source>
        <dbReference type="Proteomes" id="UP000231408"/>
    </source>
</evidence>
<comment type="caution">
    <text evidence="1">The sequence shown here is derived from an EMBL/GenBank/DDBJ whole genome shotgun (WGS) entry which is preliminary data.</text>
</comment>
<dbReference type="EMBL" id="PCSE01000092">
    <property type="protein sequence ID" value="PIP34386.1"/>
    <property type="molecule type" value="Genomic_DNA"/>
</dbReference>
<accession>A0A2G9ZMH9</accession>
<evidence type="ECO:0008006" key="3">
    <source>
        <dbReference type="Google" id="ProtNLM"/>
    </source>
</evidence>
<dbReference type="Proteomes" id="UP000231408">
    <property type="component" value="Unassembled WGS sequence"/>
</dbReference>
<feature type="non-terminal residue" evidence="1">
    <location>
        <position position="1"/>
    </location>
</feature>
<dbReference type="AlphaFoldDB" id="A0A2G9ZMH9"/>
<reference evidence="1 2" key="1">
    <citation type="submission" date="2017-09" db="EMBL/GenBank/DDBJ databases">
        <title>Depth-based differentiation of microbial function through sediment-hosted aquifers and enrichment of novel symbionts in the deep terrestrial subsurface.</title>
        <authorList>
            <person name="Probst A.J."/>
            <person name="Ladd B."/>
            <person name="Jarett J.K."/>
            <person name="Geller-Mcgrath D.E."/>
            <person name="Sieber C.M."/>
            <person name="Emerson J.B."/>
            <person name="Anantharaman K."/>
            <person name="Thomas B.C."/>
            <person name="Malmstrom R."/>
            <person name="Stieglmeier M."/>
            <person name="Klingl A."/>
            <person name="Woyke T."/>
            <person name="Ryan C.M."/>
            <person name="Banfield J.F."/>
        </authorList>
    </citation>
    <scope>NUCLEOTIDE SEQUENCE [LARGE SCALE GENOMIC DNA]</scope>
    <source>
        <strain evidence="1">CG23_combo_of_CG06-09_8_20_14_all_41_10</strain>
    </source>
</reference>
<protein>
    <recommendedName>
        <fullName evidence="3">Fibronectin type-III domain-containing protein</fullName>
    </recommendedName>
</protein>
<evidence type="ECO:0000313" key="1">
    <source>
        <dbReference type="EMBL" id="PIP34386.1"/>
    </source>
</evidence>
<sequence length="107" mass="12141">IQTIISWLTNEPSTTRLYYQPGIASGDKEMAEITKLDTNYTKKHVVVITKFEPGKVYSFKAESIDSGGNISVTKVYTILTPRQSESVFQVIMKNMEDVFGWVGRMKQ</sequence>
<organism evidence="1 2">
    <name type="scientific">Candidatus Falkowbacteria bacterium CG23_combo_of_CG06-09_8_20_14_all_41_10</name>
    <dbReference type="NCBI Taxonomy" id="1974571"/>
    <lineage>
        <taxon>Bacteria</taxon>
        <taxon>Candidatus Falkowiibacteriota</taxon>
    </lineage>
</organism>
<proteinExistence type="predicted"/>
<name>A0A2G9ZMH9_9BACT</name>